<evidence type="ECO:0008006" key="5">
    <source>
        <dbReference type="Google" id="ProtNLM"/>
    </source>
</evidence>
<evidence type="ECO:0000313" key="4">
    <source>
        <dbReference type="Proteomes" id="UP000655225"/>
    </source>
</evidence>
<dbReference type="Proteomes" id="UP000655225">
    <property type="component" value="Unassembled WGS sequence"/>
</dbReference>
<dbReference type="OrthoDB" id="308440at2759"/>
<dbReference type="OMA" id="RTHGNTR"/>
<keyword evidence="4" id="KW-1185">Reference proteome</keyword>
<dbReference type="Pfam" id="PF13041">
    <property type="entry name" value="PPR_2"/>
    <property type="match status" value="2"/>
</dbReference>
<feature type="repeat" description="PPR" evidence="2">
    <location>
        <begin position="176"/>
        <end position="210"/>
    </location>
</feature>
<accession>A0A835DLF2</accession>
<dbReference type="FunFam" id="1.25.40.10:FF:000880">
    <property type="entry name" value="Pentatricopeptide (PPR) repeat-containing protein-like"/>
    <property type="match status" value="1"/>
</dbReference>
<gene>
    <name evidence="3" type="ORF">HHK36_007305</name>
</gene>
<feature type="repeat" description="PPR" evidence="2">
    <location>
        <begin position="412"/>
        <end position="446"/>
    </location>
</feature>
<feature type="repeat" description="PPR" evidence="2">
    <location>
        <begin position="513"/>
        <end position="547"/>
    </location>
</feature>
<dbReference type="PANTHER" id="PTHR47926">
    <property type="entry name" value="PENTATRICOPEPTIDE REPEAT-CONTAINING PROTEIN"/>
    <property type="match status" value="1"/>
</dbReference>
<dbReference type="Gene3D" id="1.25.40.10">
    <property type="entry name" value="Tetratricopeptide repeat domain"/>
    <property type="match status" value="6"/>
</dbReference>
<evidence type="ECO:0000256" key="2">
    <source>
        <dbReference type="PROSITE-ProRule" id="PRU00708"/>
    </source>
</evidence>
<dbReference type="FunFam" id="1.25.40.10:FF:000344">
    <property type="entry name" value="Pentatricopeptide repeat-containing protein"/>
    <property type="match status" value="1"/>
</dbReference>
<evidence type="ECO:0000313" key="3">
    <source>
        <dbReference type="EMBL" id="KAF8408163.1"/>
    </source>
</evidence>
<dbReference type="InterPro" id="IPR011990">
    <property type="entry name" value="TPR-like_helical_dom_sf"/>
</dbReference>
<evidence type="ECO:0000256" key="1">
    <source>
        <dbReference type="ARBA" id="ARBA00022737"/>
    </source>
</evidence>
<dbReference type="FunFam" id="1.25.40.10:FF:000090">
    <property type="entry name" value="Pentatricopeptide repeat-containing protein, chloroplastic"/>
    <property type="match status" value="1"/>
</dbReference>
<keyword evidence="1" id="KW-0677">Repeat</keyword>
<dbReference type="EMBL" id="JABCRI010000004">
    <property type="protein sequence ID" value="KAF8408163.1"/>
    <property type="molecule type" value="Genomic_DNA"/>
</dbReference>
<reference evidence="3 4" key="1">
    <citation type="submission" date="2020-04" db="EMBL/GenBank/DDBJ databases">
        <title>Plant Genome Project.</title>
        <authorList>
            <person name="Zhang R.-G."/>
        </authorList>
    </citation>
    <scope>NUCLEOTIDE SEQUENCE [LARGE SCALE GENOMIC DNA]</scope>
    <source>
        <strain evidence="3">YNK0</strain>
        <tissue evidence="3">Leaf</tissue>
    </source>
</reference>
<organism evidence="3 4">
    <name type="scientific">Tetracentron sinense</name>
    <name type="common">Spur-leaf</name>
    <dbReference type="NCBI Taxonomy" id="13715"/>
    <lineage>
        <taxon>Eukaryota</taxon>
        <taxon>Viridiplantae</taxon>
        <taxon>Streptophyta</taxon>
        <taxon>Embryophyta</taxon>
        <taxon>Tracheophyta</taxon>
        <taxon>Spermatophyta</taxon>
        <taxon>Magnoliopsida</taxon>
        <taxon>Trochodendrales</taxon>
        <taxon>Trochodendraceae</taxon>
        <taxon>Tetracentron</taxon>
    </lineage>
</organism>
<feature type="repeat" description="PPR" evidence="2">
    <location>
        <begin position="650"/>
        <end position="685"/>
    </location>
</feature>
<dbReference type="PROSITE" id="PS51375">
    <property type="entry name" value="PPR"/>
    <property type="match status" value="7"/>
</dbReference>
<feature type="repeat" description="PPR" evidence="2">
    <location>
        <begin position="106"/>
        <end position="140"/>
    </location>
</feature>
<dbReference type="PANTHER" id="PTHR47926:SF452">
    <property type="entry name" value="PENTATRICOPEPTIDE REPEAT-CONTAINING PROTEIN"/>
    <property type="match status" value="1"/>
</dbReference>
<protein>
    <recommendedName>
        <fullName evidence="5">Pentatricopeptide repeat-containing protein</fullName>
    </recommendedName>
</protein>
<sequence>MTVFSSGIRSLIEKTVSVLPTRIPSRFLCQSTREGSVFHEESIPEIFASYLKICPDITSLRKLHACVFAYGLGNSIFLGSKLLNCYASFDCLTESRWVFDRIINRNLSLWNSILVGYFRTGHYEEVLRLYSNLKQLKIGVDSSGLTFTLKSCTEIGSVEYGRGIHVDALKFRLNSDRFVGSSLIGLYSKNGDIKDASKVFEEITERDVVAYTAMITGYAQLSYHHAYEAFSVLCHMQEEQLDPNRVTLVSLLQAAAQLEALEEGRSIHGYAIRRGIDCFDEVLETSLMDMYIKCGAVNVAASIFSTMNTRTVASWNALMAGHLQIGQPLEVLNLFFLMVQESLTPDLITLANLLLGCADLKDLRKGKSIHGYIIRTGVHLDLVATTTLIDMYSKCNSVIQARPLFDRMERRDVISFNVIIAGYLQSGLTYEAIETFCEMIEAGIRPNPATILSFLCASADLGDIRKGRWIHGYILKQGLETNIEITNQILYMYAKCGHIDIAREVFNRITNKDLVSWTSMMMGCVYHGHADEAVAVFRLMQGEKMDPDSVTLISLLQAISLVGSLNLAKEVHSHIYRFHLDRENHPIINSLVTTYAKCGRLDMAKDLSEHMIGRGLTSWNTMIAAYGMHGNCVEALKLFELMKKEKVVPDEVTFTSVLSACSHAGLVEEGRSVFSSMMTEYSMVPSREHYGCMVDLLSRAGQLEEAYSLVKCLPPRECTSALGALLAACRVYRNTEMGEIIGRELLDIEPENSVAYTLLSNIYSEAGKWDEVARIRAMEKERGLKRMPGYSLIELDKQVGNLSGFCCWL</sequence>
<feature type="repeat" description="PPR" evidence="2">
    <location>
        <begin position="311"/>
        <end position="345"/>
    </location>
</feature>
<proteinExistence type="predicted"/>
<dbReference type="Pfam" id="PF01535">
    <property type="entry name" value="PPR"/>
    <property type="match status" value="6"/>
</dbReference>
<feature type="repeat" description="PPR" evidence="2">
    <location>
        <begin position="615"/>
        <end position="649"/>
    </location>
</feature>
<name>A0A835DLF2_TETSI</name>
<dbReference type="AlphaFoldDB" id="A0A835DLF2"/>
<comment type="caution">
    <text evidence="3">The sequence shown here is derived from an EMBL/GenBank/DDBJ whole genome shotgun (WGS) entry which is preliminary data.</text>
</comment>
<dbReference type="GO" id="GO:0003723">
    <property type="term" value="F:RNA binding"/>
    <property type="evidence" value="ECO:0007669"/>
    <property type="project" value="InterPro"/>
</dbReference>
<dbReference type="GO" id="GO:0009451">
    <property type="term" value="P:RNA modification"/>
    <property type="evidence" value="ECO:0007669"/>
    <property type="project" value="InterPro"/>
</dbReference>
<dbReference type="InterPro" id="IPR046848">
    <property type="entry name" value="E_motif"/>
</dbReference>
<dbReference type="InterPro" id="IPR002885">
    <property type="entry name" value="PPR_rpt"/>
</dbReference>
<dbReference type="InterPro" id="IPR046960">
    <property type="entry name" value="PPR_At4g14850-like_plant"/>
</dbReference>
<dbReference type="Pfam" id="PF20431">
    <property type="entry name" value="E_motif"/>
    <property type="match status" value="1"/>
</dbReference>
<dbReference type="NCBIfam" id="TIGR00756">
    <property type="entry name" value="PPR"/>
    <property type="match status" value="5"/>
</dbReference>